<evidence type="ECO:0000313" key="3">
    <source>
        <dbReference type="Proteomes" id="UP001154078"/>
    </source>
</evidence>
<dbReference type="Gene3D" id="1.10.472.10">
    <property type="entry name" value="Cyclin-like"/>
    <property type="match status" value="2"/>
</dbReference>
<accession>A0A9P0FR39</accession>
<reference evidence="2" key="1">
    <citation type="submission" date="2021-12" db="EMBL/GenBank/DDBJ databases">
        <authorList>
            <person name="King R."/>
        </authorList>
    </citation>
    <scope>NUCLEOTIDE SEQUENCE</scope>
</reference>
<dbReference type="SUPFAM" id="SSF47954">
    <property type="entry name" value="Cyclin-like"/>
    <property type="match status" value="1"/>
</dbReference>
<dbReference type="EMBL" id="OV121140">
    <property type="protein sequence ID" value="CAH0564054.1"/>
    <property type="molecule type" value="Genomic_DNA"/>
</dbReference>
<organism evidence="2 3">
    <name type="scientific">Brassicogethes aeneus</name>
    <name type="common">Rape pollen beetle</name>
    <name type="synonym">Meligethes aeneus</name>
    <dbReference type="NCBI Taxonomy" id="1431903"/>
    <lineage>
        <taxon>Eukaryota</taxon>
        <taxon>Metazoa</taxon>
        <taxon>Ecdysozoa</taxon>
        <taxon>Arthropoda</taxon>
        <taxon>Hexapoda</taxon>
        <taxon>Insecta</taxon>
        <taxon>Pterygota</taxon>
        <taxon>Neoptera</taxon>
        <taxon>Endopterygota</taxon>
        <taxon>Coleoptera</taxon>
        <taxon>Polyphaga</taxon>
        <taxon>Cucujiformia</taxon>
        <taxon>Nitidulidae</taxon>
        <taxon>Meligethinae</taxon>
        <taxon>Brassicogethes</taxon>
    </lineage>
</organism>
<dbReference type="InterPro" id="IPR036915">
    <property type="entry name" value="Cyclin-like_sf"/>
</dbReference>
<evidence type="ECO:0000313" key="2">
    <source>
        <dbReference type="EMBL" id="CAH0564054.1"/>
    </source>
</evidence>
<dbReference type="OrthoDB" id="6752703at2759"/>
<dbReference type="AlphaFoldDB" id="A0A9P0FR39"/>
<protein>
    <recommendedName>
        <fullName evidence="1">Cyclin N-terminal domain-containing protein</fullName>
    </recommendedName>
</protein>
<sequence length="265" mass="31135">MDKPQPSTNWELLEDWFTRMALVKDEYSEPILEDSTVNFIKSICEALKLDIYVFVMAVDVLERYIETKNAKRQLIEDKMLTLSAVILICSKSNGELSDLKVTHINKVMHKLIDTTYSLKDVCKAEMDVMKTLNDKIPITTKVDEVNTFIEKYVKDGHLKANIRRLSVNILELMYLQRSKWFYDLKKHYKDSEENRKIFRLLVCSKFYLPIGILYCALNLTKYKNFLKVKQLIKEISAITRIHVDHIQILSNTIFDIVLLYLPVEQ</sequence>
<gene>
    <name evidence="2" type="ORF">MELIAE_LOCUS12687</name>
</gene>
<dbReference type="InterPro" id="IPR006671">
    <property type="entry name" value="Cyclin_N"/>
</dbReference>
<dbReference type="Pfam" id="PF00134">
    <property type="entry name" value="Cyclin_N"/>
    <property type="match status" value="1"/>
</dbReference>
<feature type="domain" description="Cyclin N-terminal" evidence="1">
    <location>
        <begin position="35"/>
        <end position="133"/>
    </location>
</feature>
<name>A0A9P0FR39_BRAAE</name>
<proteinExistence type="predicted"/>
<evidence type="ECO:0000259" key="1">
    <source>
        <dbReference type="Pfam" id="PF00134"/>
    </source>
</evidence>
<keyword evidence="3" id="KW-1185">Reference proteome</keyword>
<dbReference type="Proteomes" id="UP001154078">
    <property type="component" value="Chromosome 9"/>
</dbReference>